<feature type="domain" description="Activator of Hsp90 ATPase homologue 1/2-like C-terminal" evidence="2">
    <location>
        <begin position="22"/>
        <end position="148"/>
    </location>
</feature>
<comment type="similarity">
    <text evidence="1">Belongs to the AHA1 family.</text>
</comment>
<dbReference type="SUPFAM" id="SSF55961">
    <property type="entry name" value="Bet v1-like"/>
    <property type="match status" value="1"/>
</dbReference>
<dbReference type="Gene3D" id="3.30.530.20">
    <property type="match status" value="1"/>
</dbReference>
<evidence type="ECO:0000256" key="1">
    <source>
        <dbReference type="ARBA" id="ARBA00006817"/>
    </source>
</evidence>
<proteinExistence type="inferred from homology"/>
<dbReference type="CDD" id="cd07814">
    <property type="entry name" value="SRPBCC_CalC_Aha1-like"/>
    <property type="match status" value="1"/>
</dbReference>
<dbReference type="InterPro" id="IPR013538">
    <property type="entry name" value="ASHA1/2-like_C"/>
</dbReference>
<name>A0A1M5P578_9BRAD</name>
<dbReference type="Pfam" id="PF08327">
    <property type="entry name" value="AHSA1"/>
    <property type="match status" value="1"/>
</dbReference>
<evidence type="ECO:0000259" key="2">
    <source>
        <dbReference type="Pfam" id="PF08327"/>
    </source>
</evidence>
<sequence>MTDAAMKLATQDIVVEEVLPHAPETIWKTLTTGKLVNRWLMKSTGFQPVKDARFTFQTTPAGAWDGVIHCEVLHVTRNERLSYSWQGGHDSNAQYGSLLDTIVTWTLARVDGGTRLRLVHSGFVTPKNDAASKNLGEGWKKVIGKIGAISGEQTETGISHPEMTDTSKT</sequence>
<reference evidence="3 4" key="1">
    <citation type="submission" date="2016-11" db="EMBL/GenBank/DDBJ databases">
        <authorList>
            <person name="Jaros S."/>
            <person name="Januszkiewicz K."/>
            <person name="Wedrychowicz H."/>
        </authorList>
    </citation>
    <scope>NUCLEOTIDE SEQUENCE [LARGE SCALE GENOMIC DNA]</scope>
    <source>
        <strain evidence="3 4">GAS138</strain>
    </source>
</reference>
<dbReference type="Proteomes" id="UP000189796">
    <property type="component" value="Chromosome I"/>
</dbReference>
<dbReference type="EMBL" id="LT670817">
    <property type="protein sequence ID" value="SHG96569.1"/>
    <property type="molecule type" value="Genomic_DNA"/>
</dbReference>
<dbReference type="RefSeq" id="WP_079602213.1">
    <property type="nucleotide sequence ID" value="NZ_LT670817.1"/>
</dbReference>
<organism evidence="3 4">
    <name type="scientific">Bradyrhizobium erythrophlei</name>
    <dbReference type="NCBI Taxonomy" id="1437360"/>
    <lineage>
        <taxon>Bacteria</taxon>
        <taxon>Pseudomonadati</taxon>
        <taxon>Pseudomonadota</taxon>
        <taxon>Alphaproteobacteria</taxon>
        <taxon>Hyphomicrobiales</taxon>
        <taxon>Nitrobacteraceae</taxon>
        <taxon>Bradyrhizobium</taxon>
    </lineage>
</organism>
<protein>
    <submittedName>
        <fullName evidence="3">Uncharacterized conserved protein YndB, AHSA1/START domain</fullName>
    </submittedName>
</protein>
<dbReference type="AlphaFoldDB" id="A0A1M5P578"/>
<gene>
    <name evidence="3" type="ORF">SAMN05443248_3218</name>
</gene>
<dbReference type="OrthoDB" id="9803476at2"/>
<dbReference type="InterPro" id="IPR023393">
    <property type="entry name" value="START-like_dom_sf"/>
</dbReference>
<evidence type="ECO:0000313" key="3">
    <source>
        <dbReference type="EMBL" id="SHG96569.1"/>
    </source>
</evidence>
<evidence type="ECO:0000313" key="4">
    <source>
        <dbReference type="Proteomes" id="UP000189796"/>
    </source>
</evidence>
<accession>A0A1M5P578</accession>